<dbReference type="RefSeq" id="WP_328015994.1">
    <property type="nucleotide sequence ID" value="NZ_JARTFS010000024.1"/>
</dbReference>
<organism evidence="2 3">
    <name type="scientific">Metabacillus fastidiosus</name>
    <dbReference type="NCBI Taxonomy" id="1458"/>
    <lineage>
        <taxon>Bacteria</taxon>
        <taxon>Bacillati</taxon>
        <taxon>Bacillota</taxon>
        <taxon>Bacilli</taxon>
        <taxon>Bacillales</taxon>
        <taxon>Bacillaceae</taxon>
        <taxon>Metabacillus</taxon>
    </lineage>
</organism>
<reference evidence="2 3" key="1">
    <citation type="submission" date="2023-03" db="EMBL/GenBank/DDBJ databases">
        <title>Bacillus Genome Sequencing.</title>
        <authorList>
            <person name="Dunlap C."/>
        </authorList>
    </citation>
    <scope>NUCLEOTIDE SEQUENCE [LARGE SCALE GENOMIC DNA]</scope>
    <source>
        <strain evidence="2 3">NRS-1717</strain>
    </source>
</reference>
<dbReference type="Proteomes" id="UP001342826">
    <property type="component" value="Unassembled WGS sequence"/>
</dbReference>
<comment type="caution">
    <text evidence="2">The sequence shown here is derived from an EMBL/GenBank/DDBJ whole genome shotgun (WGS) entry which is preliminary data.</text>
</comment>
<sequence length="317" mass="37196">MTTDQVALFLNRSKGSIYNYVKEELLTPVADHPKWKMRKTTLFRKSEVEQFREKLTKPGITTLEAAKELGIEYTALMPFIYNGTLQADRKIFQGKERHFIKKEELSSFKNSEVFKNFLERKKKNNRATQDGWRLFQSLVNPESNTMARIMELNENHSLVITEDDEQFPIEEIVQRGFVVQHPITDKPYITRKGYAKFKFFKPYSIHSDIFQVIDYLYQIITHKNIKVIVEHSFIYLDIKPVFLEEMNQDFFSILNNGLYEGKIEQQPSGVSIESDLEPLYLSVPSHMKQLIKEIAKKENKTIEEVSIDALKRGLQNQ</sequence>
<name>A0ABU6P6F4_9BACI</name>
<dbReference type="EMBL" id="JARTFS010000024">
    <property type="protein sequence ID" value="MED4404109.1"/>
    <property type="molecule type" value="Genomic_DNA"/>
</dbReference>
<gene>
    <name evidence="2" type="ORF">P9271_22745</name>
</gene>
<dbReference type="InterPro" id="IPR041657">
    <property type="entry name" value="HTH_17"/>
</dbReference>
<accession>A0ABU6P6F4</accession>
<evidence type="ECO:0000259" key="1">
    <source>
        <dbReference type="Pfam" id="PF12728"/>
    </source>
</evidence>
<evidence type="ECO:0000313" key="2">
    <source>
        <dbReference type="EMBL" id="MED4404109.1"/>
    </source>
</evidence>
<dbReference type="Pfam" id="PF12728">
    <property type="entry name" value="HTH_17"/>
    <property type="match status" value="1"/>
</dbReference>
<feature type="domain" description="Helix-turn-helix" evidence="1">
    <location>
        <begin position="1"/>
        <end position="54"/>
    </location>
</feature>
<proteinExistence type="predicted"/>
<keyword evidence="3" id="KW-1185">Reference proteome</keyword>
<evidence type="ECO:0000313" key="3">
    <source>
        <dbReference type="Proteomes" id="UP001342826"/>
    </source>
</evidence>
<protein>
    <submittedName>
        <fullName evidence="2">Helix-turn-helix domain-containing protein</fullName>
    </submittedName>
</protein>